<comment type="subcellular location">
    <subcellularLocation>
        <location evidence="4">Cytoplasm</location>
    </subcellularLocation>
</comment>
<keyword evidence="5" id="KW-0282">Flagellum</keyword>
<dbReference type="InterPro" id="IPR024046">
    <property type="entry name" value="Flagellar_assmbl_FliW_dom_sf"/>
</dbReference>
<keyword evidence="4" id="KW-0143">Chaperone</keyword>
<evidence type="ECO:0000256" key="3">
    <source>
        <dbReference type="ARBA" id="ARBA00022845"/>
    </source>
</evidence>
<evidence type="ECO:0000313" key="5">
    <source>
        <dbReference type="EMBL" id="NYB72585.1"/>
    </source>
</evidence>
<evidence type="ECO:0000256" key="4">
    <source>
        <dbReference type="HAMAP-Rule" id="MF_01185"/>
    </source>
</evidence>
<proteinExistence type="inferred from homology"/>
<protein>
    <recommendedName>
        <fullName evidence="4">Flagellar assembly factor FliW</fullName>
    </recommendedName>
</protein>
<name>A0A974BGC9_SEDHY</name>
<reference evidence="5" key="1">
    <citation type="submission" date="2020-07" db="EMBL/GenBank/DDBJ databases">
        <title>Genomic analysis of a strain of Sedimentibacter Hydroxybenzoicus DSM7310.</title>
        <authorList>
            <person name="Ma S."/>
        </authorList>
    </citation>
    <scope>NUCLEOTIDE SEQUENCE</scope>
    <source>
        <strain evidence="5">DSM 7310</strain>
    </source>
</reference>
<keyword evidence="6" id="KW-1185">Reference proteome</keyword>
<dbReference type="SUPFAM" id="SSF141457">
    <property type="entry name" value="BH3618-like"/>
    <property type="match status" value="1"/>
</dbReference>
<dbReference type="Gene3D" id="2.30.290.10">
    <property type="entry name" value="BH3618-like"/>
    <property type="match status" value="1"/>
</dbReference>
<evidence type="ECO:0000313" key="6">
    <source>
        <dbReference type="Proteomes" id="UP000611629"/>
    </source>
</evidence>
<dbReference type="GO" id="GO:0044780">
    <property type="term" value="P:bacterial-type flagellum assembly"/>
    <property type="evidence" value="ECO:0007669"/>
    <property type="project" value="UniProtKB-UniRule"/>
</dbReference>
<keyword evidence="1 4" id="KW-0963">Cytoplasm</keyword>
<dbReference type="HAMAP" id="MF_01185">
    <property type="entry name" value="FliW"/>
    <property type="match status" value="1"/>
</dbReference>
<dbReference type="Pfam" id="PF02623">
    <property type="entry name" value="FliW"/>
    <property type="match status" value="1"/>
</dbReference>
<dbReference type="Proteomes" id="UP000611629">
    <property type="component" value="Unassembled WGS sequence"/>
</dbReference>
<organism evidence="5 6">
    <name type="scientific">Sedimentibacter hydroxybenzoicus DSM 7310</name>
    <dbReference type="NCBI Taxonomy" id="1123245"/>
    <lineage>
        <taxon>Bacteria</taxon>
        <taxon>Bacillati</taxon>
        <taxon>Bacillota</taxon>
        <taxon>Tissierellia</taxon>
        <taxon>Sedimentibacter</taxon>
    </lineage>
</organism>
<dbReference type="GO" id="GO:0005737">
    <property type="term" value="C:cytoplasm"/>
    <property type="evidence" value="ECO:0007669"/>
    <property type="project" value="UniProtKB-SubCell"/>
</dbReference>
<evidence type="ECO:0000256" key="2">
    <source>
        <dbReference type="ARBA" id="ARBA00022795"/>
    </source>
</evidence>
<keyword evidence="3 4" id="KW-0810">Translation regulation</keyword>
<accession>A0A974BGC9</accession>
<comment type="subunit">
    <text evidence="4">Interacts with translational regulator CsrA and flagellin(s).</text>
</comment>
<sequence length="152" mass="17805">MYNKNRNIKTRDFDEITVNDNDVIKFITGMYGFEQYKEYVILKDSPEDDVMFLQSLSDTDLSFVLIDPYSIIRDYTPYLNEEDLNELKVKNEADLKYLVIAIIKENIKESVVNLKSPIAINPGTREAKQVILQNDYPLRYNFIVDEGDAECW</sequence>
<dbReference type="AlphaFoldDB" id="A0A974BGC9"/>
<comment type="caution">
    <text evidence="5">The sequence shown here is derived from an EMBL/GenBank/DDBJ whole genome shotgun (WGS) entry which is preliminary data.</text>
</comment>
<comment type="similarity">
    <text evidence="4">Belongs to the FliW family.</text>
</comment>
<evidence type="ECO:0000256" key="1">
    <source>
        <dbReference type="ARBA" id="ARBA00022490"/>
    </source>
</evidence>
<comment type="function">
    <text evidence="4">Acts as an anti-CsrA protein, binds CsrA and prevents it from repressing translation of its target genes, one of which is flagellin. Binds to flagellin and participates in the assembly of the flagellum.</text>
</comment>
<dbReference type="PANTHER" id="PTHR39190:SF1">
    <property type="entry name" value="FLAGELLAR ASSEMBLY FACTOR FLIW"/>
    <property type="match status" value="1"/>
</dbReference>
<keyword evidence="5" id="KW-0969">Cilium</keyword>
<dbReference type="GO" id="GO:0006417">
    <property type="term" value="P:regulation of translation"/>
    <property type="evidence" value="ECO:0007669"/>
    <property type="project" value="UniProtKB-KW"/>
</dbReference>
<dbReference type="RefSeq" id="WP_179236274.1">
    <property type="nucleotide sequence ID" value="NZ_JACBNQ010000001.1"/>
</dbReference>
<dbReference type="PANTHER" id="PTHR39190">
    <property type="entry name" value="FLAGELLAR ASSEMBLY FACTOR FLIW"/>
    <property type="match status" value="1"/>
</dbReference>
<dbReference type="EMBL" id="JACBNQ010000001">
    <property type="protein sequence ID" value="NYB72585.1"/>
    <property type="molecule type" value="Genomic_DNA"/>
</dbReference>
<keyword evidence="5" id="KW-0966">Cell projection</keyword>
<keyword evidence="2 4" id="KW-1005">Bacterial flagellum biogenesis</keyword>
<gene>
    <name evidence="4 5" type="primary">fliW</name>
    <name evidence="5" type="ORF">HZF24_00360</name>
</gene>
<dbReference type="InterPro" id="IPR003775">
    <property type="entry name" value="Flagellar_assembly_factor_FliW"/>
</dbReference>